<accession>A0A2N5XS09</accession>
<organism evidence="1 2">
    <name type="scientific">Cohaesibacter celericrescens</name>
    <dbReference type="NCBI Taxonomy" id="2067669"/>
    <lineage>
        <taxon>Bacteria</taxon>
        <taxon>Pseudomonadati</taxon>
        <taxon>Pseudomonadota</taxon>
        <taxon>Alphaproteobacteria</taxon>
        <taxon>Hyphomicrobiales</taxon>
        <taxon>Cohaesibacteraceae</taxon>
    </lineage>
</organism>
<proteinExistence type="predicted"/>
<protein>
    <recommendedName>
        <fullName evidence="3">Transposase</fullName>
    </recommendedName>
</protein>
<evidence type="ECO:0000313" key="2">
    <source>
        <dbReference type="Proteomes" id="UP000234881"/>
    </source>
</evidence>
<sequence length="97" mass="11258">MGQAQSLLVAITIHPTITIVYNQYIYKWLYFEKYPPCAKDKISQQNMRTALDLGVGSRHVTRSNFKRIREIYHQPTTTSHVSGAEWCEMDSTGFTWT</sequence>
<reference evidence="1 2" key="1">
    <citation type="submission" date="2018-01" db="EMBL/GenBank/DDBJ databases">
        <title>The draft genome sequence of Cohaesibacter sp. H1304.</title>
        <authorList>
            <person name="Wang N.-N."/>
            <person name="Du Z.-J."/>
        </authorList>
    </citation>
    <scope>NUCLEOTIDE SEQUENCE [LARGE SCALE GENOMIC DNA]</scope>
    <source>
        <strain evidence="1 2">H1304</strain>
    </source>
</reference>
<comment type="caution">
    <text evidence="1">The sequence shown here is derived from an EMBL/GenBank/DDBJ whole genome shotgun (WGS) entry which is preliminary data.</text>
</comment>
<evidence type="ECO:0008006" key="3">
    <source>
        <dbReference type="Google" id="ProtNLM"/>
    </source>
</evidence>
<name>A0A2N5XS09_9HYPH</name>
<dbReference type="EMBL" id="PKUQ01000016">
    <property type="protein sequence ID" value="PLW77311.1"/>
    <property type="molecule type" value="Genomic_DNA"/>
</dbReference>
<dbReference type="Proteomes" id="UP000234881">
    <property type="component" value="Unassembled WGS sequence"/>
</dbReference>
<gene>
    <name evidence="1" type="ORF">C0081_08165</name>
</gene>
<dbReference type="AlphaFoldDB" id="A0A2N5XS09"/>
<keyword evidence="2" id="KW-1185">Reference proteome</keyword>
<evidence type="ECO:0000313" key="1">
    <source>
        <dbReference type="EMBL" id="PLW77311.1"/>
    </source>
</evidence>